<organism evidence="10 11">
    <name type="scientific">Gluconacetobacter liquefaciens</name>
    <name type="common">Acetobacter liquefaciens</name>
    <dbReference type="NCBI Taxonomy" id="89584"/>
    <lineage>
        <taxon>Bacteria</taxon>
        <taxon>Pseudomonadati</taxon>
        <taxon>Pseudomonadota</taxon>
        <taxon>Alphaproteobacteria</taxon>
        <taxon>Acetobacterales</taxon>
        <taxon>Acetobacteraceae</taxon>
        <taxon>Gluconacetobacter</taxon>
    </lineage>
</organism>
<dbReference type="Proteomes" id="UP000254958">
    <property type="component" value="Unassembled WGS sequence"/>
</dbReference>
<evidence type="ECO:0000256" key="6">
    <source>
        <dbReference type="ARBA" id="ARBA00023002"/>
    </source>
</evidence>
<evidence type="ECO:0000313" key="10">
    <source>
        <dbReference type="EMBL" id="RDI38092.1"/>
    </source>
</evidence>
<dbReference type="GO" id="GO:0006633">
    <property type="term" value="P:fatty acid biosynthetic process"/>
    <property type="evidence" value="ECO:0007669"/>
    <property type="project" value="UniProtKB-KW"/>
</dbReference>
<evidence type="ECO:0000256" key="1">
    <source>
        <dbReference type="ARBA" id="ARBA00001954"/>
    </source>
</evidence>
<evidence type="ECO:0000256" key="4">
    <source>
        <dbReference type="ARBA" id="ARBA00022723"/>
    </source>
</evidence>
<proteinExistence type="inferred from homology"/>
<dbReference type="SUPFAM" id="SSF47240">
    <property type="entry name" value="Ferritin-like"/>
    <property type="match status" value="1"/>
</dbReference>
<evidence type="ECO:0000313" key="11">
    <source>
        <dbReference type="Proteomes" id="UP000254958"/>
    </source>
</evidence>
<evidence type="ECO:0000256" key="9">
    <source>
        <dbReference type="ARBA" id="ARBA00023160"/>
    </source>
</evidence>
<dbReference type="GO" id="GO:0046872">
    <property type="term" value="F:metal ion binding"/>
    <property type="evidence" value="ECO:0007669"/>
    <property type="project" value="UniProtKB-KW"/>
</dbReference>
<keyword evidence="4" id="KW-0479">Metal-binding</keyword>
<keyword evidence="9" id="KW-0275">Fatty acid biosynthesis</keyword>
<evidence type="ECO:0000256" key="8">
    <source>
        <dbReference type="ARBA" id="ARBA00023098"/>
    </source>
</evidence>
<keyword evidence="7" id="KW-0408">Iron</keyword>
<evidence type="ECO:0000256" key="7">
    <source>
        <dbReference type="ARBA" id="ARBA00023004"/>
    </source>
</evidence>
<comment type="cofactor">
    <cofactor evidence="1">
        <name>Fe(2+)</name>
        <dbReference type="ChEBI" id="CHEBI:29033"/>
    </cofactor>
</comment>
<keyword evidence="8" id="KW-0443">Lipid metabolism</keyword>
<keyword evidence="5" id="KW-0276">Fatty acid metabolism</keyword>
<dbReference type="GO" id="GO:0045300">
    <property type="term" value="F:stearoyl-[ACP] desaturase activity"/>
    <property type="evidence" value="ECO:0007669"/>
    <property type="project" value="InterPro"/>
</dbReference>
<evidence type="ECO:0000256" key="5">
    <source>
        <dbReference type="ARBA" id="ARBA00022832"/>
    </source>
</evidence>
<comment type="similarity">
    <text evidence="2">Belongs to the fatty acid desaturase type 2 family.</text>
</comment>
<dbReference type="AlphaFoldDB" id="A0A370G300"/>
<dbReference type="InterPro" id="IPR012348">
    <property type="entry name" value="RNR-like"/>
</dbReference>
<evidence type="ECO:0000256" key="2">
    <source>
        <dbReference type="ARBA" id="ARBA00008749"/>
    </source>
</evidence>
<protein>
    <submittedName>
        <fullName evidence="10">Rubrerythrin</fullName>
    </submittedName>
</protein>
<keyword evidence="3" id="KW-0444">Lipid biosynthesis</keyword>
<dbReference type="EMBL" id="QQAW01000004">
    <property type="protein sequence ID" value="RDI38092.1"/>
    <property type="molecule type" value="Genomic_DNA"/>
</dbReference>
<sequence>MPFRMEGREKGKRGGWHERRSTMKHWRLEQMDWDCFDPARVDPDIVQLVKAASVVERNGVDYAHYLNNVFFDDPAFRAAADNWAVEEVQHGDALGRWAMLADPSWDYPQAFERYRASYKLELEVDRSIRGSRTGELIARCMVETGTSSFYTALADATDEPLLKAICRQIAADEYRHFKLFYDHMNRYLKREKLGVWQRMRIALGRVTESEDDELASAYHTTNDPVGLPYDHGRCIAAYMARAMRYYQPRHTVRVTGMILKTIGIAPHGWVHELVARGMYHLIRIRQKKFARQAALA</sequence>
<dbReference type="CDD" id="cd00657">
    <property type="entry name" value="Ferritin_like"/>
    <property type="match status" value="1"/>
</dbReference>
<comment type="caution">
    <text evidence="10">The sequence shown here is derived from an EMBL/GenBank/DDBJ whole genome shotgun (WGS) entry which is preliminary data.</text>
</comment>
<dbReference type="Pfam" id="PF03405">
    <property type="entry name" value="FA_desaturase_2"/>
    <property type="match status" value="1"/>
</dbReference>
<dbReference type="InterPro" id="IPR009078">
    <property type="entry name" value="Ferritin-like_SF"/>
</dbReference>
<name>A0A370G300_GLULI</name>
<keyword evidence="6" id="KW-0560">Oxidoreductase</keyword>
<dbReference type="Gene3D" id="1.10.620.20">
    <property type="entry name" value="Ribonucleotide Reductase, subunit A"/>
    <property type="match status" value="1"/>
</dbReference>
<accession>A0A370G300</accession>
<keyword evidence="11" id="KW-1185">Reference proteome</keyword>
<dbReference type="InterPro" id="IPR005067">
    <property type="entry name" value="Fatty_acid_desaturase-2"/>
</dbReference>
<evidence type="ECO:0000256" key="3">
    <source>
        <dbReference type="ARBA" id="ARBA00022516"/>
    </source>
</evidence>
<gene>
    <name evidence="10" type="ORF">C7453_10429</name>
</gene>
<reference evidence="10 11" key="1">
    <citation type="submission" date="2018-07" db="EMBL/GenBank/DDBJ databases">
        <title>Genomic Encyclopedia of Type Strains, Phase IV (KMG-IV): sequencing the most valuable type-strain genomes for metagenomic binning, comparative biology and taxonomic classification.</title>
        <authorList>
            <person name="Goeker M."/>
        </authorList>
    </citation>
    <scope>NUCLEOTIDE SEQUENCE [LARGE SCALE GENOMIC DNA]</scope>
    <source>
        <strain evidence="10 11">DSM 5603</strain>
    </source>
</reference>